<dbReference type="InterPro" id="IPR013736">
    <property type="entry name" value="Xaa-Pro_dipept_C"/>
</dbReference>
<accession>A0ABV9AK35</accession>
<dbReference type="SUPFAM" id="SSF53474">
    <property type="entry name" value="alpha/beta-Hydrolases"/>
    <property type="match status" value="1"/>
</dbReference>
<dbReference type="InterPro" id="IPR005674">
    <property type="entry name" value="CocE/Ser_esterase"/>
</dbReference>
<evidence type="ECO:0000313" key="3">
    <source>
        <dbReference type="EMBL" id="MFC4499479.1"/>
    </source>
</evidence>
<dbReference type="RefSeq" id="WP_381169651.1">
    <property type="nucleotide sequence ID" value="NZ_JBHSFK010000004.1"/>
</dbReference>
<dbReference type="Gene3D" id="3.40.50.1820">
    <property type="entry name" value="alpha/beta hydrolase"/>
    <property type="match status" value="1"/>
</dbReference>
<dbReference type="Pfam" id="PF02129">
    <property type="entry name" value="Peptidase_S15"/>
    <property type="match status" value="1"/>
</dbReference>
<dbReference type="SMART" id="SM00939">
    <property type="entry name" value="PepX_C"/>
    <property type="match status" value="1"/>
</dbReference>
<dbReference type="InterPro" id="IPR029058">
    <property type="entry name" value="AB_hydrolase_fold"/>
</dbReference>
<evidence type="ECO:0000256" key="1">
    <source>
        <dbReference type="ARBA" id="ARBA00022801"/>
    </source>
</evidence>
<keyword evidence="1 3" id="KW-0378">Hydrolase</keyword>
<dbReference type="Gene3D" id="2.60.120.260">
    <property type="entry name" value="Galactose-binding domain-like"/>
    <property type="match status" value="1"/>
</dbReference>
<dbReference type="Proteomes" id="UP001595839">
    <property type="component" value="Unassembled WGS sequence"/>
</dbReference>
<evidence type="ECO:0000259" key="2">
    <source>
        <dbReference type="SMART" id="SM00939"/>
    </source>
</evidence>
<reference evidence="4" key="1">
    <citation type="journal article" date="2019" name="Int. J. Syst. Evol. Microbiol.">
        <title>The Global Catalogue of Microorganisms (GCM) 10K type strain sequencing project: providing services to taxonomists for standard genome sequencing and annotation.</title>
        <authorList>
            <consortium name="The Broad Institute Genomics Platform"/>
            <consortium name="The Broad Institute Genome Sequencing Center for Infectious Disease"/>
            <person name="Wu L."/>
            <person name="Ma J."/>
        </authorList>
    </citation>
    <scope>NUCLEOTIDE SEQUENCE [LARGE SCALE GENOMIC DNA]</scope>
    <source>
        <strain evidence="4">CGMCC 4.7177</strain>
    </source>
</reference>
<keyword evidence="4" id="KW-1185">Reference proteome</keyword>
<dbReference type="Gene3D" id="1.10.3020.10">
    <property type="entry name" value="alpha-amino acid ester hydrolase ( Helical cap domain)"/>
    <property type="match status" value="1"/>
</dbReference>
<dbReference type="PANTHER" id="PTHR43056">
    <property type="entry name" value="PEPTIDASE S9 PROLYL OLIGOPEPTIDASE"/>
    <property type="match status" value="1"/>
</dbReference>
<dbReference type="InterPro" id="IPR008979">
    <property type="entry name" value="Galactose-bd-like_sf"/>
</dbReference>
<dbReference type="EMBL" id="JBHSFK010000004">
    <property type="protein sequence ID" value="MFC4499479.1"/>
    <property type="molecule type" value="Genomic_DNA"/>
</dbReference>
<dbReference type="InterPro" id="IPR000383">
    <property type="entry name" value="Xaa-Pro-like_dom"/>
</dbReference>
<name>A0ABV9AK35_9ACTN</name>
<dbReference type="InterPro" id="IPR050585">
    <property type="entry name" value="Xaa-Pro_dipeptidyl-ppase/CocE"/>
</dbReference>
<dbReference type="SUPFAM" id="SSF49785">
    <property type="entry name" value="Galactose-binding domain-like"/>
    <property type="match status" value="1"/>
</dbReference>
<sequence length="540" mass="59535">MNFNSHLVQRILRLPAPPTRAVTVEHDLRVPMRDGAVLLADRWAPKKGGDGLPTALVRLPYGRSGMAADPMARPLAERGFQVLIQSTRGTFGSDGPWDPLRREREDGLDTLEWVVEQPWFGESMVLVGSSYSGFTQWAVADAAPPQVKAMIPGVSESALTREFLRADGFSLETPFGWGVQVAGQERRFAMPRAMLSGRKFQRVLHTLPLDRADTAALGHRYDYLQNILVHDSDSAFWDGLDHSDRVSGIRVPVSTVGGWYDIFLPGQLRDYRALQEAGRNPRLTVGPWAHLSMGVGHAYTAETLDYGLALARGEEPAERAPVRLFVMGEEKWRDFPSWPPPGYEPTRFHLQPRGALSTEAPADSAPDRYRYDPADPTPAFGGARMAFGVRTGRVDNTELEARPDVLTYTTPVLDNDVEVVGEVSAEIHFRSSLPYADVFVRLCDVDDKGRSTNVCDGLTGLTGADATSTAVVRLWPTAYRFKRGHRIRVQVSSGAFPRFNRNPGTGEPRGSATTLRAADQLVLHDPEHPSAVVLPVRQPG</sequence>
<dbReference type="Pfam" id="PF08530">
    <property type="entry name" value="PepX_C"/>
    <property type="match status" value="1"/>
</dbReference>
<dbReference type="PANTHER" id="PTHR43056:SF10">
    <property type="entry name" value="COCE_NOND FAMILY, PUTATIVE (AFU_ORTHOLOGUE AFUA_7G00600)-RELATED"/>
    <property type="match status" value="1"/>
</dbReference>
<organism evidence="3 4">
    <name type="scientific">Streptomyces vulcanius</name>
    <dbReference type="NCBI Taxonomy" id="1441876"/>
    <lineage>
        <taxon>Bacteria</taxon>
        <taxon>Bacillati</taxon>
        <taxon>Actinomycetota</taxon>
        <taxon>Actinomycetes</taxon>
        <taxon>Kitasatosporales</taxon>
        <taxon>Streptomycetaceae</taxon>
        <taxon>Streptomyces</taxon>
    </lineage>
</organism>
<protein>
    <submittedName>
        <fullName evidence="3">CocE/NonD family hydrolase</fullName>
    </submittedName>
</protein>
<dbReference type="GO" id="GO:0016787">
    <property type="term" value="F:hydrolase activity"/>
    <property type="evidence" value="ECO:0007669"/>
    <property type="project" value="UniProtKB-KW"/>
</dbReference>
<gene>
    <name evidence="3" type="ORF">ACFPIH_08040</name>
</gene>
<dbReference type="NCBIfam" id="TIGR00976">
    <property type="entry name" value="CocE_NonD"/>
    <property type="match status" value="1"/>
</dbReference>
<proteinExistence type="predicted"/>
<evidence type="ECO:0000313" key="4">
    <source>
        <dbReference type="Proteomes" id="UP001595839"/>
    </source>
</evidence>
<comment type="caution">
    <text evidence="3">The sequence shown here is derived from an EMBL/GenBank/DDBJ whole genome shotgun (WGS) entry which is preliminary data.</text>
</comment>
<feature type="domain" description="Xaa-Pro dipeptidyl-peptidase C-terminal" evidence="2">
    <location>
        <begin position="304"/>
        <end position="533"/>
    </location>
</feature>